<organism evidence="1">
    <name type="scientific">uncultured Aureispira sp</name>
    <dbReference type="NCBI Taxonomy" id="1331704"/>
    <lineage>
        <taxon>Bacteria</taxon>
        <taxon>Pseudomonadati</taxon>
        <taxon>Bacteroidota</taxon>
        <taxon>Saprospiria</taxon>
        <taxon>Saprospirales</taxon>
        <taxon>Saprospiraceae</taxon>
        <taxon>Aureispira</taxon>
        <taxon>environmental samples</taxon>
    </lineage>
</organism>
<evidence type="ECO:0000313" key="1">
    <source>
        <dbReference type="EMBL" id="CAA6829109.1"/>
    </source>
</evidence>
<reference evidence="1" key="1">
    <citation type="submission" date="2020-01" db="EMBL/GenBank/DDBJ databases">
        <authorList>
            <person name="Meier V. D."/>
            <person name="Meier V D."/>
        </authorList>
    </citation>
    <scope>NUCLEOTIDE SEQUENCE</scope>
    <source>
        <strain evidence="1">HLG_WM_MAG_10</strain>
    </source>
</reference>
<gene>
    <name evidence="1" type="ORF">HELGO_WM57988</name>
</gene>
<protein>
    <recommendedName>
        <fullName evidence="2">DUF2490 domain-containing protein</fullName>
    </recommendedName>
</protein>
<dbReference type="Pfam" id="PF10677">
    <property type="entry name" value="DUF2490"/>
    <property type="match status" value="1"/>
</dbReference>
<dbReference type="InterPro" id="IPR019619">
    <property type="entry name" value="DUF2490"/>
</dbReference>
<accession>A0A6S6UBA9</accession>
<proteinExistence type="predicted"/>
<name>A0A6S6UBA9_9BACT</name>
<dbReference type="EMBL" id="CACVAQ010000463">
    <property type="protein sequence ID" value="CAA6829109.1"/>
    <property type="molecule type" value="Genomic_DNA"/>
</dbReference>
<sequence>MGRLKNGGILFFLGLLVWMTNIETSCAQNSTNVVTSDFESWMSAGIRLKVHKKWSFQLSEGLRLKQNSTQIDQFFTNLDIGYSPFKFIEFGTAFRFSQYNEEEDGYVPHYRINVDVAFKHELERFSFNYRLRYQFKNDLTETSVDGDYFKHGIRLRAKATYNIKKIPLEPSLSVEMFNKYEKYTLATFDKLRFTAALAYDLKKYGKIKLFYSLEQDVFTAYPKTTSIVGLGYVYTIKIKKKK</sequence>
<evidence type="ECO:0008006" key="2">
    <source>
        <dbReference type="Google" id="ProtNLM"/>
    </source>
</evidence>
<dbReference type="AlphaFoldDB" id="A0A6S6UBA9"/>